<dbReference type="Pfam" id="PF10109">
    <property type="entry name" value="Phage_TAC_7"/>
    <property type="match status" value="1"/>
</dbReference>
<comment type="caution">
    <text evidence="1">The sequence shown here is derived from an EMBL/GenBank/DDBJ whole genome shotgun (WGS) entry which is preliminary data.</text>
</comment>
<reference evidence="1 2" key="1">
    <citation type="submission" date="2020-09" db="EMBL/GenBank/DDBJ databases">
        <authorList>
            <person name="Tanuku N.R.S."/>
        </authorList>
    </citation>
    <scope>NUCLEOTIDE SEQUENCE [LARGE SCALE GENOMIC DNA]</scope>
    <source>
        <strain evidence="1 2">AK62</strain>
    </source>
</reference>
<name>A0ABS3Z7I1_9GAMM</name>
<evidence type="ECO:0000313" key="2">
    <source>
        <dbReference type="Proteomes" id="UP000810171"/>
    </source>
</evidence>
<proteinExistence type="predicted"/>
<accession>A0ABS3Z7I1</accession>
<gene>
    <name evidence="1" type="ORF">H9C73_02750</name>
</gene>
<sequence length="84" mass="9382">MKNQDYTDIELSKPVNVDGVEVTKLRMREPTVQDQLDADAMKGGAAEQEVALIANLCEVAPDAIKRLPLRDYKQLQVAFMGFTE</sequence>
<keyword evidence="2" id="KW-1185">Reference proteome</keyword>
<dbReference type="RefSeq" id="WP_209286253.1">
    <property type="nucleotide sequence ID" value="NZ_JACVEW010000003.1"/>
</dbReference>
<protein>
    <submittedName>
        <fullName evidence="1">Phage tail assembly protein</fullName>
    </submittedName>
</protein>
<dbReference type="InterPro" id="IPR019289">
    <property type="entry name" value="Phage_tail_E/E"/>
</dbReference>
<dbReference type="EMBL" id="JACVEW010000003">
    <property type="protein sequence ID" value="MBP0047643.1"/>
    <property type="molecule type" value="Genomic_DNA"/>
</dbReference>
<evidence type="ECO:0000313" key="1">
    <source>
        <dbReference type="EMBL" id="MBP0047643.1"/>
    </source>
</evidence>
<organism evidence="1 2">
    <name type="scientific">Marinobacterium alkalitolerans</name>
    <dbReference type="NCBI Taxonomy" id="1542925"/>
    <lineage>
        <taxon>Bacteria</taxon>
        <taxon>Pseudomonadati</taxon>
        <taxon>Pseudomonadota</taxon>
        <taxon>Gammaproteobacteria</taxon>
        <taxon>Oceanospirillales</taxon>
        <taxon>Oceanospirillaceae</taxon>
        <taxon>Marinobacterium</taxon>
    </lineage>
</organism>
<dbReference type="Proteomes" id="UP000810171">
    <property type="component" value="Unassembled WGS sequence"/>
</dbReference>